<name>A0AAV5U4K1_9BILA</name>
<reference evidence="3" key="1">
    <citation type="submission" date="2023-10" db="EMBL/GenBank/DDBJ databases">
        <title>Genome assembly of Pristionchus species.</title>
        <authorList>
            <person name="Yoshida K."/>
            <person name="Sommer R.J."/>
        </authorList>
    </citation>
    <scope>NUCLEOTIDE SEQUENCE</scope>
    <source>
        <strain evidence="3">RS0144</strain>
    </source>
</reference>
<feature type="region of interest" description="Disordered" evidence="1">
    <location>
        <begin position="47"/>
        <end position="75"/>
    </location>
</feature>
<feature type="compositionally biased region" description="Polar residues" evidence="1">
    <location>
        <begin position="58"/>
        <end position="67"/>
    </location>
</feature>
<gene>
    <name evidence="3" type="ORF">PENTCL1PPCAC_23575</name>
</gene>
<feature type="region of interest" description="Disordered" evidence="1">
    <location>
        <begin position="578"/>
        <end position="634"/>
    </location>
</feature>
<proteinExistence type="predicted"/>
<keyword evidence="4" id="KW-1185">Reference proteome</keyword>
<evidence type="ECO:0000256" key="2">
    <source>
        <dbReference type="SAM" id="Phobius"/>
    </source>
</evidence>
<feature type="transmembrane region" description="Helical" evidence="2">
    <location>
        <begin position="539"/>
        <end position="561"/>
    </location>
</feature>
<protein>
    <submittedName>
        <fullName evidence="3">Uncharacterized protein</fullName>
    </submittedName>
</protein>
<evidence type="ECO:0000256" key="1">
    <source>
        <dbReference type="SAM" id="MobiDB-lite"/>
    </source>
</evidence>
<dbReference type="EMBL" id="BTSX01000005">
    <property type="protein sequence ID" value="GMT01401.1"/>
    <property type="molecule type" value="Genomic_DNA"/>
</dbReference>
<organism evidence="3 4">
    <name type="scientific">Pristionchus entomophagus</name>
    <dbReference type="NCBI Taxonomy" id="358040"/>
    <lineage>
        <taxon>Eukaryota</taxon>
        <taxon>Metazoa</taxon>
        <taxon>Ecdysozoa</taxon>
        <taxon>Nematoda</taxon>
        <taxon>Chromadorea</taxon>
        <taxon>Rhabditida</taxon>
        <taxon>Rhabditina</taxon>
        <taxon>Diplogasteromorpha</taxon>
        <taxon>Diplogasteroidea</taxon>
        <taxon>Neodiplogasteridae</taxon>
        <taxon>Pristionchus</taxon>
    </lineage>
</organism>
<feature type="transmembrane region" description="Helical" evidence="2">
    <location>
        <begin position="20"/>
        <end position="41"/>
    </location>
</feature>
<dbReference type="Proteomes" id="UP001432027">
    <property type="component" value="Unassembled WGS sequence"/>
</dbReference>
<evidence type="ECO:0000313" key="4">
    <source>
        <dbReference type="Proteomes" id="UP001432027"/>
    </source>
</evidence>
<feature type="compositionally biased region" description="Basic and acidic residues" evidence="1">
    <location>
        <begin position="610"/>
        <end position="634"/>
    </location>
</feature>
<feature type="region of interest" description="Disordered" evidence="1">
    <location>
        <begin position="508"/>
        <end position="535"/>
    </location>
</feature>
<keyword evidence="2" id="KW-0472">Membrane</keyword>
<keyword evidence="2" id="KW-0812">Transmembrane</keyword>
<comment type="caution">
    <text evidence="3">The sequence shown here is derived from an EMBL/GenBank/DDBJ whole genome shotgun (WGS) entry which is preliminary data.</text>
</comment>
<evidence type="ECO:0000313" key="3">
    <source>
        <dbReference type="EMBL" id="GMT01401.1"/>
    </source>
</evidence>
<accession>A0AAV5U4K1</accession>
<feature type="non-terminal residue" evidence="3">
    <location>
        <position position="1"/>
    </location>
</feature>
<sequence>LLSSFSHSSLHSHLFSPLRLVAILIRLSMLLLLLFSLLLSVPSESRKVQRPPEGFDTGPSSENQRGTELTPPGRANLTQCMGNTIRWCFAGNSCFDGEARVDHTSIRELESEERARMATVAGIQFRKGIEECSLGVTIRWIGPWKYHIEYHSGINDTALLPIIIPNLDNMDRRINISGENGAFHLNCAPACHFYINNFQAAYPSIYWSAKFQLEGAGFELARANLMQCFREQMMCFVGNGCADDKGGGNHTHFVELTIEFRRAMNKDRSLLKRVEECDLGVTLRPVKNGTYNLEYHTTSNYSQLLFELPTPNMKRIIEISNDTLSCDPSCEIYDQNQTVDGNNYFWKAKAGFQLVRPTLQHCYKNVSMMCWVGNLCLEGNASGFHEEIIKLDPDVFDSLPEGEWNKTAIFCNVALTMTVPSTKKKGLYPMEYHTTTENMNLPVKIRTTAHGKHVMREMINNNSKIECTPRCVFKQKYKDSDPIYNSHLWSGKIHFRYMTEDEVDEFNETGELKPIPIKTPPKIQSKEQKEEDESNTGTIVIICASALVVCIVVAVVAGTVIQRRQAAKIKRRQDAQLAAAAARNKKNPGSKNNEGRVKNSSKESIPLIKNDLRTEPESEMSDSVKESEKTPKEN</sequence>
<dbReference type="AlphaFoldDB" id="A0AAV5U4K1"/>
<keyword evidence="2" id="KW-1133">Transmembrane helix</keyword>
<feature type="compositionally biased region" description="Low complexity" evidence="1">
    <location>
        <begin position="513"/>
        <end position="523"/>
    </location>
</feature>